<dbReference type="EMBL" id="OBEL01000002">
    <property type="protein sequence ID" value="SNZ19637.1"/>
    <property type="molecule type" value="Genomic_DNA"/>
</dbReference>
<accession>A0A285PEK2</accession>
<dbReference type="Pfam" id="PF01168">
    <property type="entry name" value="Ala_racemase_N"/>
    <property type="match status" value="1"/>
</dbReference>
<dbReference type="AlphaFoldDB" id="A0A285PEK2"/>
<dbReference type="Gene3D" id="3.20.20.10">
    <property type="entry name" value="Alanine racemase"/>
    <property type="match status" value="1"/>
</dbReference>
<evidence type="ECO:0000256" key="2">
    <source>
        <dbReference type="ARBA" id="ARBA00023239"/>
    </source>
</evidence>
<evidence type="ECO:0000313" key="4">
    <source>
        <dbReference type="EMBL" id="SNZ19637.1"/>
    </source>
</evidence>
<dbReference type="SUPFAM" id="SSF51419">
    <property type="entry name" value="PLP-binding barrel"/>
    <property type="match status" value="1"/>
</dbReference>
<dbReference type="CDD" id="cd06812">
    <property type="entry name" value="PLPDE_III_DSD_D-TA_like_1"/>
    <property type="match status" value="1"/>
</dbReference>
<gene>
    <name evidence="4" type="ORF">SAMN06265368_2727</name>
</gene>
<dbReference type="Gene3D" id="2.40.37.20">
    <property type="entry name" value="D-serine dehydratase-like domain"/>
    <property type="match status" value="1"/>
</dbReference>
<comment type="similarity">
    <text evidence="1">Belongs to the DSD1 family.</text>
</comment>
<evidence type="ECO:0000256" key="1">
    <source>
        <dbReference type="ARBA" id="ARBA00005323"/>
    </source>
</evidence>
<sequence length="381" mass="40721">MSPADLYLNDVQTPALILDEARMQRNIDRLAEHIGSKGGVLRPHLKTVKSVEIAKRLLINGNGPATVSTLAEAEIFAEAGIRDITYAVGITPQKLDRVAAIRAKGCDLTVILDSPDQANAVVEVSQRLGQKLPALIEIDCDGHRSGVEPSDPTLIEIGTILHEGAELRGILGHAGESYEVYGKEAHAAFAEQERQAATKAASNLVEAGLPCPVVSIGSTPTAHAIENLDGITEVRAGVHTFFDLVQAGIGVCDQDDIALSVLTSVIGHQRDKGWIIIDAGWMALSRDRGTSAQRVDQGYGVVCDESGDVIPDLIVIKANQEHGIIALRPGSDAGLPELPLGTKLRILPNHACATAAQFPAYHVVPTSRDAPLKVWRRFRGW</sequence>
<dbReference type="RefSeq" id="WP_097153969.1">
    <property type="nucleotide sequence ID" value="NZ_OBEL01000002.1"/>
</dbReference>
<evidence type="ECO:0000313" key="5">
    <source>
        <dbReference type="Proteomes" id="UP000219439"/>
    </source>
</evidence>
<dbReference type="OrthoDB" id="9772497at2"/>
<dbReference type="PANTHER" id="PTHR28004:SF2">
    <property type="entry name" value="D-SERINE DEHYDRATASE"/>
    <property type="match status" value="1"/>
</dbReference>
<dbReference type="GO" id="GO:0008721">
    <property type="term" value="F:D-serine ammonia-lyase activity"/>
    <property type="evidence" value="ECO:0007669"/>
    <property type="project" value="TreeGrafter"/>
</dbReference>
<proteinExistence type="inferred from homology"/>
<dbReference type="SMART" id="SM01119">
    <property type="entry name" value="D-ser_dehydrat"/>
    <property type="match status" value="1"/>
</dbReference>
<keyword evidence="2" id="KW-0456">Lyase</keyword>
<feature type="domain" description="D-serine dehydratase-like" evidence="3">
    <location>
        <begin position="258"/>
        <end position="365"/>
    </location>
</feature>
<dbReference type="PANTHER" id="PTHR28004">
    <property type="entry name" value="ZGC:162816-RELATED"/>
    <property type="match status" value="1"/>
</dbReference>
<dbReference type="InterPro" id="IPR026956">
    <property type="entry name" value="D-ser_dehydrat-like_dom"/>
</dbReference>
<dbReference type="Proteomes" id="UP000219439">
    <property type="component" value="Unassembled WGS sequence"/>
</dbReference>
<dbReference type="GO" id="GO:0036088">
    <property type="term" value="P:D-serine catabolic process"/>
    <property type="evidence" value="ECO:0007669"/>
    <property type="project" value="TreeGrafter"/>
</dbReference>
<dbReference type="InterPro" id="IPR042208">
    <property type="entry name" value="D-ser_dehydrat-like_sf"/>
</dbReference>
<name>A0A285PEK2_9HYPH</name>
<organism evidence="4 5">
    <name type="scientific">Cohaesibacter gelatinilyticus</name>
    <dbReference type="NCBI Taxonomy" id="372072"/>
    <lineage>
        <taxon>Bacteria</taxon>
        <taxon>Pseudomonadati</taxon>
        <taxon>Pseudomonadota</taxon>
        <taxon>Alphaproteobacteria</taxon>
        <taxon>Hyphomicrobiales</taxon>
        <taxon>Cohaesibacteraceae</taxon>
    </lineage>
</organism>
<dbReference type="Pfam" id="PF14031">
    <property type="entry name" value="D-ser_dehydrat"/>
    <property type="match status" value="1"/>
</dbReference>
<keyword evidence="5" id="KW-1185">Reference proteome</keyword>
<dbReference type="InterPro" id="IPR029066">
    <property type="entry name" value="PLP-binding_barrel"/>
</dbReference>
<dbReference type="InterPro" id="IPR051466">
    <property type="entry name" value="D-amino_acid_metab_enzyme"/>
</dbReference>
<protein>
    <submittedName>
        <fullName evidence="4">D-serine deaminase, pyridoxal phosphate-dependent</fullName>
    </submittedName>
</protein>
<evidence type="ECO:0000259" key="3">
    <source>
        <dbReference type="SMART" id="SM01119"/>
    </source>
</evidence>
<reference evidence="4 5" key="1">
    <citation type="submission" date="2017-09" db="EMBL/GenBank/DDBJ databases">
        <authorList>
            <person name="Ehlers B."/>
            <person name="Leendertz F.H."/>
        </authorList>
    </citation>
    <scope>NUCLEOTIDE SEQUENCE [LARGE SCALE GENOMIC DNA]</scope>
    <source>
        <strain evidence="4 5">DSM 18289</strain>
    </source>
</reference>
<dbReference type="InterPro" id="IPR001608">
    <property type="entry name" value="Ala_racemase_N"/>
</dbReference>